<dbReference type="AlphaFoldDB" id="A0A8K1CC87"/>
<keyword evidence="3" id="KW-1185">Reference proteome</keyword>
<sequence>MDLRSGKRRNATQRDKVYGHGFGLRGIDLADQIASNTKIQKQRWTDIYRRLWERKAKVDIADSILIVDGIPRDWFFTSASTGEIQRKTSAHLTSIAIKKHFVRHSDTNAVVRTIAQLFHEDPHGDMAYSLLSDLDFNVVLGQASSSLWRTSFLLQPYLSTARQHPQYLGTFVSKFNACVTSSIRVLRIDSLFHELKHVVSPSGHAQLGYPSSSTTTSTRVNGTIPRAIEELIRMETTKIIQEIEGGVKERVKQLTLEFLITRTHRLVLVRVSRVVYFSDLQRKRQDTRGKASTRPASAGSVATNIKCTGGHYCHCKANATGEVNKTSTALSKSNEWQQITRKSLRLCEEESEFLEAFGANAEAKLTSTSATILSLRAGPQMQDEAFKRLLQRRIFMLRSTLWNPESESFNAKPLAWEEEKKMQPQQYEMVRVCRACYLIYHTMDAERFQATKSTVKAAARRLNLIHNAKLMEESPKVRKTEAWNDENEVHSEHE</sequence>
<proteinExistence type="predicted"/>
<dbReference type="OrthoDB" id="165834at2759"/>
<feature type="region of interest" description="Disordered" evidence="1">
    <location>
        <begin position="475"/>
        <end position="494"/>
    </location>
</feature>
<organism evidence="2 3">
    <name type="scientific">Pythium oligandrum</name>
    <name type="common">Mycoparasitic fungus</name>
    <dbReference type="NCBI Taxonomy" id="41045"/>
    <lineage>
        <taxon>Eukaryota</taxon>
        <taxon>Sar</taxon>
        <taxon>Stramenopiles</taxon>
        <taxon>Oomycota</taxon>
        <taxon>Peronosporomycetes</taxon>
        <taxon>Pythiales</taxon>
        <taxon>Pythiaceae</taxon>
        <taxon>Pythium</taxon>
    </lineage>
</organism>
<evidence type="ECO:0000256" key="1">
    <source>
        <dbReference type="SAM" id="MobiDB-lite"/>
    </source>
</evidence>
<accession>A0A8K1CC87</accession>
<evidence type="ECO:0000313" key="3">
    <source>
        <dbReference type="Proteomes" id="UP000794436"/>
    </source>
</evidence>
<comment type="caution">
    <text evidence="2">The sequence shown here is derived from an EMBL/GenBank/DDBJ whole genome shotgun (WGS) entry which is preliminary data.</text>
</comment>
<reference evidence="2" key="1">
    <citation type="submission" date="2019-03" db="EMBL/GenBank/DDBJ databases">
        <title>Long read genome sequence of the mycoparasitic Pythium oligandrum ATCC 38472 isolated from sugarbeet rhizosphere.</title>
        <authorList>
            <person name="Gaulin E."/>
        </authorList>
    </citation>
    <scope>NUCLEOTIDE SEQUENCE</scope>
    <source>
        <strain evidence="2">ATCC 38472_TT</strain>
    </source>
</reference>
<gene>
    <name evidence="2" type="ORF">Poli38472_000390</name>
</gene>
<evidence type="ECO:0000313" key="2">
    <source>
        <dbReference type="EMBL" id="TMW60348.1"/>
    </source>
</evidence>
<dbReference type="EMBL" id="SPLM01000108">
    <property type="protein sequence ID" value="TMW60348.1"/>
    <property type="molecule type" value="Genomic_DNA"/>
</dbReference>
<protein>
    <submittedName>
        <fullName evidence="2">Uncharacterized protein</fullName>
    </submittedName>
</protein>
<name>A0A8K1CC87_PYTOL</name>
<dbReference type="Proteomes" id="UP000794436">
    <property type="component" value="Unassembled WGS sequence"/>
</dbReference>